<name>A0ABV8GY27_9BACI</name>
<feature type="chain" id="PRO_5045337592" evidence="3">
    <location>
        <begin position="19"/>
        <end position="235"/>
    </location>
</feature>
<reference evidence="5" key="1">
    <citation type="journal article" date="2019" name="Int. J. Syst. Evol. Microbiol.">
        <title>The Global Catalogue of Microorganisms (GCM) 10K type strain sequencing project: providing services to taxonomists for standard genome sequencing and annotation.</title>
        <authorList>
            <consortium name="The Broad Institute Genomics Platform"/>
            <consortium name="The Broad Institute Genome Sequencing Center for Infectious Disease"/>
            <person name="Wu L."/>
            <person name="Ma J."/>
        </authorList>
    </citation>
    <scope>NUCLEOTIDE SEQUENCE [LARGE SCALE GENOMIC DNA]</scope>
    <source>
        <strain evidence="5">IBRC-M 10703</strain>
    </source>
</reference>
<sequence>MKKLLMILITLTVIISLAACGDDETEESENTEDNTTSEQAQQELEITEEEKLDEDTSVAVVNGEEINGVDYNPIYSQVKTTMYQYGQDVSDHELIKNQTVDILVEQALIKQDAEKEGIEVTEEEAQEELNTIKETSSEEEFTALLDQYKMTEEDFQKQLMDDLITIKYVDEFEAEVSDEEIQEYYDQLKGQNEEIGELEEVEGQIKEILVNEKQSEQLRAKVEELKKDAEVETVL</sequence>
<dbReference type="Pfam" id="PF13624">
    <property type="entry name" value="SurA_N_3"/>
    <property type="match status" value="1"/>
</dbReference>
<dbReference type="InterPro" id="IPR027304">
    <property type="entry name" value="Trigger_fact/SurA_dom_sf"/>
</dbReference>
<feature type="region of interest" description="Disordered" evidence="2">
    <location>
        <begin position="24"/>
        <end position="56"/>
    </location>
</feature>
<feature type="compositionally biased region" description="Low complexity" evidence="2">
    <location>
        <begin position="33"/>
        <end position="44"/>
    </location>
</feature>
<dbReference type="EMBL" id="JBHSAO010000010">
    <property type="protein sequence ID" value="MFC4024772.1"/>
    <property type="molecule type" value="Genomic_DNA"/>
</dbReference>
<dbReference type="PANTHER" id="PTHR47245">
    <property type="entry name" value="PEPTIDYLPROLYL ISOMERASE"/>
    <property type="match status" value="1"/>
</dbReference>
<evidence type="ECO:0000256" key="1">
    <source>
        <dbReference type="SAM" id="Coils"/>
    </source>
</evidence>
<accession>A0ABV8GY27</accession>
<dbReference type="Proteomes" id="UP001595772">
    <property type="component" value="Unassembled WGS sequence"/>
</dbReference>
<evidence type="ECO:0000256" key="2">
    <source>
        <dbReference type="SAM" id="MobiDB-lite"/>
    </source>
</evidence>
<dbReference type="PANTHER" id="PTHR47245:SF2">
    <property type="entry name" value="PEPTIDYL-PROLYL CIS-TRANS ISOMERASE HP_0175-RELATED"/>
    <property type="match status" value="1"/>
</dbReference>
<evidence type="ECO:0000256" key="3">
    <source>
        <dbReference type="SAM" id="SignalP"/>
    </source>
</evidence>
<keyword evidence="5" id="KW-1185">Reference proteome</keyword>
<evidence type="ECO:0000313" key="5">
    <source>
        <dbReference type="Proteomes" id="UP001595772"/>
    </source>
</evidence>
<dbReference type="Gene3D" id="1.10.4030.10">
    <property type="entry name" value="Porin chaperone SurA, peptide-binding domain"/>
    <property type="match status" value="1"/>
</dbReference>
<dbReference type="PROSITE" id="PS51257">
    <property type="entry name" value="PROKAR_LIPOPROTEIN"/>
    <property type="match status" value="1"/>
</dbReference>
<organism evidence="4 5">
    <name type="scientific">Oceanobacillus longus</name>
    <dbReference type="NCBI Taxonomy" id="930120"/>
    <lineage>
        <taxon>Bacteria</taxon>
        <taxon>Bacillati</taxon>
        <taxon>Bacillota</taxon>
        <taxon>Bacilli</taxon>
        <taxon>Bacillales</taxon>
        <taxon>Bacillaceae</taxon>
        <taxon>Oceanobacillus</taxon>
    </lineage>
</organism>
<dbReference type="SUPFAM" id="SSF109998">
    <property type="entry name" value="Triger factor/SurA peptide-binding domain-like"/>
    <property type="match status" value="1"/>
</dbReference>
<comment type="caution">
    <text evidence="4">The sequence shown here is derived from an EMBL/GenBank/DDBJ whole genome shotgun (WGS) entry which is preliminary data.</text>
</comment>
<dbReference type="RefSeq" id="WP_379497273.1">
    <property type="nucleotide sequence ID" value="NZ_JBHSAO010000010.1"/>
</dbReference>
<feature type="coiled-coil region" evidence="1">
    <location>
        <begin position="174"/>
        <end position="232"/>
    </location>
</feature>
<dbReference type="InterPro" id="IPR050245">
    <property type="entry name" value="PrsA_foldase"/>
</dbReference>
<gene>
    <name evidence="4" type="ORF">ACFOUV_13295</name>
</gene>
<feature type="compositionally biased region" description="Acidic residues" evidence="2">
    <location>
        <begin position="45"/>
        <end position="56"/>
    </location>
</feature>
<proteinExistence type="predicted"/>
<feature type="signal peptide" evidence="3">
    <location>
        <begin position="1"/>
        <end position="18"/>
    </location>
</feature>
<evidence type="ECO:0000313" key="4">
    <source>
        <dbReference type="EMBL" id="MFC4024772.1"/>
    </source>
</evidence>
<keyword evidence="3" id="KW-0732">Signal</keyword>
<keyword evidence="1" id="KW-0175">Coiled coil</keyword>
<protein>
    <submittedName>
        <fullName evidence="4">SurA N-terminal domain-containing protein</fullName>
    </submittedName>
</protein>